<dbReference type="AlphaFoldDB" id="A0A9X0DLQ9"/>
<dbReference type="EMBL" id="JAPEIS010000005">
    <property type="protein sequence ID" value="KAJ8066272.1"/>
    <property type="molecule type" value="Genomic_DNA"/>
</dbReference>
<evidence type="ECO:0000313" key="1">
    <source>
        <dbReference type="EMBL" id="KAJ8066272.1"/>
    </source>
</evidence>
<dbReference type="Proteomes" id="UP001152300">
    <property type="component" value="Unassembled WGS sequence"/>
</dbReference>
<keyword evidence="2" id="KW-1185">Reference proteome</keyword>
<sequence length="86" mass="9546">MTSHDFRGKQACSQILSFKELTRYLKSSAGTLAIQSRAHAELAAHNRFFLQAYTMSFAFATTRRSSKASEDGPTVCVSTTLYDFIA</sequence>
<gene>
    <name evidence="1" type="ORF">OCU04_005352</name>
</gene>
<protein>
    <submittedName>
        <fullName evidence="1">Uncharacterized protein</fullName>
    </submittedName>
</protein>
<comment type="caution">
    <text evidence="1">The sequence shown here is derived from an EMBL/GenBank/DDBJ whole genome shotgun (WGS) entry which is preliminary data.</text>
</comment>
<accession>A0A9X0DLQ9</accession>
<evidence type="ECO:0000313" key="2">
    <source>
        <dbReference type="Proteomes" id="UP001152300"/>
    </source>
</evidence>
<organism evidence="1 2">
    <name type="scientific">Sclerotinia nivalis</name>
    <dbReference type="NCBI Taxonomy" id="352851"/>
    <lineage>
        <taxon>Eukaryota</taxon>
        <taxon>Fungi</taxon>
        <taxon>Dikarya</taxon>
        <taxon>Ascomycota</taxon>
        <taxon>Pezizomycotina</taxon>
        <taxon>Leotiomycetes</taxon>
        <taxon>Helotiales</taxon>
        <taxon>Sclerotiniaceae</taxon>
        <taxon>Sclerotinia</taxon>
    </lineage>
</organism>
<proteinExistence type="predicted"/>
<dbReference type="OrthoDB" id="10485514at2759"/>
<reference evidence="1" key="1">
    <citation type="submission" date="2022-11" db="EMBL/GenBank/DDBJ databases">
        <title>Genome Resource of Sclerotinia nivalis Strain SnTB1, a Plant Pathogen Isolated from American Ginseng.</title>
        <authorList>
            <person name="Fan S."/>
        </authorList>
    </citation>
    <scope>NUCLEOTIDE SEQUENCE</scope>
    <source>
        <strain evidence="1">SnTB1</strain>
    </source>
</reference>
<name>A0A9X0DLQ9_9HELO</name>